<dbReference type="OrthoDB" id="8888710at2"/>
<evidence type="ECO:0000313" key="1">
    <source>
        <dbReference type="EMBL" id="KOF00224.1"/>
    </source>
</evidence>
<organism evidence="1 2">
    <name type="scientific">Stenotrophomonas geniculata N1</name>
    <dbReference type="NCBI Taxonomy" id="1167641"/>
    <lineage>
        <taxon>Bacteria</taxon>
        <taxon>Pseudomonadati</taxon>
        <taxon>Pseudomonadota</taxon>
        <taxon>Gammaproteobacteria</taxon>
        <taxon>Lysobacterales</taxon>
        <taxon>Lysobacteraceae</taxon>
        <taxon>Stenotrophomonas</taxon>
    </lineage>
</organism>
<evidence type="ECO:0000313" key="2">
    <source>
        <dbReference type="Proteomes" id="UP000036890"/>
    </source>
</evidence>
<dbReference type="Proteomes" id="UP000036890">
    <property type="component" value="Unassembled WGS sequence"/>
</dbReference>
<reference evidence="1 2" key="1">
    <citation type="journal article" date="2012" name="J. Bacteriol.">
        <title>Genome sequence of a novel nicotine-degrading strain, Pseudomonas geniculata N1.</title>
        <authorList>
            <person name="Tang H."/>
            <person name="Yu H."/>
            <person name="Tai C."/>
            <person name="Huang K."/>
            <person name="Liu Y."/>
            <person name="Wang L."/>
            <person name="Yao Y."/>
            <person name="Wu G."/>
            <person name="Xu P."/>
        </authorList>
    </citation>
    <scope>NUCLEOTIDE SEQUENCE [LARGE SCALE GENOMIC DNA]</scope>
    <source>
        <strain evidence="1 2">N1</strain>
    </source>
</reference>
<dbReference type="RefSeq" id="WP_010485689.1">
    <property type="nucleotide sequence ID" value="NZ_AJLO02000014.1"/>
</dbReference>
<comment type="caution">
    <text evidence="1">The sequence shown here is derived from an EMBL/GenBank/DDBJ whole genome shotgun (WGS) entry which is preliminary data.</text>
</comment>
<name>A0A0L8ACU0_9GAMM</name>
<dbReference type="EMBL" id="AJLO02000014">
    <property type="protein sequence ID" value="KOF00224.1"/>
    <property type="molecule type" value="Genomic_DNA"/>
</dbReference>
<dbReference type="InterPro" id="IPR010836">
    <property type="entry name" value="SapC"/>
</dbReference>
<proteinExistence type="predicted"/>
<gene>
    <name evidence="1" type="ORF">W7K_05205</name>
</gene>
<protein>
    <submittedName>
        <fullName evidence="1">Peptide ABC transporter permease</fullName>
    </submittedName>
</protein>
<accession>A0A0L8ACU0</accession>
<dbReference type="Pfam" id="PF07277">
    <property type="entry name" value="SapC"/>
    <property type="match status" value="1"/>
</dbReference>
<sequence>MARYEMLNNIAHRDLKVATGFGPQFGDAVGMVPAYPSEFAELQREYPIFLHRETGTEAWQSVALLGFEQHENLFLQDGRWNASYLPGAAAKGPFLIGFQEHYVDGVLTQDAVMHVDLDHPRVTAGAGEPVFLPQGGNTPYLDHIAGVLRGIHEGSAFAANIFTMLDDCGLIQPVTLDVQLAPHHRVGVSGLHGIDRERLAALDSSRLAALNRAGYLEGAYLMLASLHNMRRLIAEKQRRLRVQDGTTQAARN</sequence>
<dbReference type="AlphaFoldDB" id="A0A0L8ACU0"/>